<dbReference type="Proteomes" id="UP001501787">
    <property type="component" value="Unassembled WGS sequence"/>
</dbReference>
<gene>
    <name evidence="2" type="ORF">GCM10009129_03810</name>
</gene>
<evidence type="ECO:0000313" key="2">
    <source>
        <dbReference type="EMBL" id="GAA0309848.1"/>
    </source>
</evidence>
<reference evidence="3" key="1">
    <citation type="journal article" date="2019" name="Int. J. Syst. Evol. Microbiol.">
        <title>The Global Catalogue of Microorganisms (GCM) 10K type strain sequencing project: providing services to taxonomists for standard genome sequencing and annotation.</title>
        <authorList>
            <consortium name="The Broad Institute Genomics Platform"/>
            <consortium name="The Broad Institute Genome Sequencing Center for Infectious Disease"/>
            <person name="Wu L."/>
            <person name="Ma J."/>
        </authorList>
    </citation>
    <scope>NUCLEOTIDE SEQUENCE [LARGE SCALE GENOMIC DNA]</scope>
    <source>
        <strain evidence="3">JCM 16343</strain>
    </source>
</reference>
<protein>
    <submittedName>
        <fullName evidence="2">Uncharacterized protein</fullName>
    </submittedName>
</protein>
<keyword evidence="1" id="KW-0472">Membrane</keyword>
<proteinExistence type="predicted"/>
<keyword evidence="1" id="KW-1133">Transmembrane helix</keyword>
<keyword evidence="1" id="KW-0812">Transmembrane</keyword>
<sequence length="205" mass="24081">MFFDDTRAEFYQQLKRRERYWWRSRQRLIKLKERHMFWFGENSFMMWVLWQLVGYVLIAIVMMLINRWIQGSVNLWSYAVVFVVQTLLFLALLLYKSRFAATMQDRIDSAAVVSEEALQEMYILAADSLFPDIHAHAPISLQGIYERYHGELHLISLQQLLQKEVEAGRLLLAQQQADIYALPLELANDDLAASASKIVYKSILS</sequence>
<organism evidence="2 3">
    <name type="scientific">Psychrobacter aestuarii</name>
    <dbReference type="NCBI Taxonomy" id="556327"/>
    <lineage>
        <taxon>Bacteria</taxon>
        <taxon>Pseudomonadati</taxon>
        <taxon>Pseudomonadota</taxon>
        <taxon>Gammaproteobacteria</taxon>
        <taxon>Moraxellales</taxon>
        <taxon>Moraxellaceae</taxon>
        <taxon>Psychrobacter</taxon>
    </lineage>
</organism>
<dbReference type="RefSeq" id="WP_201504092.1">
    <property type="nucleotide sequence ID" value="NZ_BAAAFR010000001.1"/>
</dbReference>
<name>A0ABP3F830_9GAMM</name>
<evidence type="ECO:0000256" key="1">
    <source>
        <dbReference type="SAM" id="Phobius"/>
    </source>
</evidence>
<evidence type="ECO:0000313" key="3">
    <source>
        <dbReference type="Proteomes" id="UP001501787"/>
    </source>
</evidence>
<feature type="transmembrane region" description="Helical" evidence="1">
    <location>
        <begin position="44"/>
        <end position="69"/>
    </location>
</feature>
<accession>A0ABP3F830</accession>
<feature type="transmembrane region" description="Helical" evidence="1">
    <location>
        <begin position="75"/>
        <end position="95"/>
    </location>
</feature>
<dbReference type="EMBL" id="BAAAFR010000001">
    <property type="protein sequence ID" value="GAA0309848.1"/>
    <property type="molecule type" value="Genomic_DNA"/>
</dbReference>
<keyword evidence="3" id="KW-1185">Reference proteome</keyword>
<comment type="caution">
    <text evidence="2">The sequence shown here is derived from an EMBL/GenBank/DDBJ whole genome shotgun (WGS) entry which is preliminary data.</text>
</comment>